<sequence length="133" mass="15908">MINPKSEYVSLRDIMPPDVSFRYRPLKIGEVLPTREDRRPPLKHNFVDKAARMYLKPTGIEYRRQRQKLSELCIFFKRQSWWSYCIGTVRSFEISSIRLLFTSRIMPFFTSRTRPFDAPRITIFPNCIQGTVR</sequence>
<evidence type="ECO:0000313" key="2">
    <source>
        <dbReference type="Proteomes" id="UP001162992"/>
    </source>
</evidence>
<proteinExistence type="predicted"/>
<gene>
    <name evidence="1" type="ORF">O6H91_17G057300</name>
</gene>
<organism evidence="1 2">
    <name type="scientific">Diphasiastrum complanatum</name>
    <name type="common">Issler's clubmoss</name>
    <name type="synonym">Lycopodium complanatum</name>
    <dbReference type="NCBI Taxonomy" id="34168"/>
    <lineage>
        <taxon>Eukaryota</taxon>
        <taxon>Viridiplantae</taxon>
        <taxon>Streptophyta</taxon>
        <taxon>Embryophyta</taxon>
        <taxon>Tracheophyta</taxon>
        <taxon>Lycopodiopsida</taxon>
        <taxon>Lycopodiales</taxon>
        <taxon>Lycopodiaceae</taxon>
        <taxon>Lycopodioideae</taxon>
        <taxon>Diphasiastrum</taxon>
    </lineage>
</organism>
<dbReference type="Proteomes" id="UP001162992">
    <property type="component" value="Chromosome 17"/>
</dbReference>
<keyword evidence="2" id="KW-1185">Reference proteome</keyword>
<comment type="caution">
    <text evidence="1">The sequence shown here is derived from an EMBL/GenBank/DDBJ whole genome shotgun (WGS) entry which is preliminary data.</text>
</comment>
<protein>
    <submittedName>
        <fullName evidence="1">Uncharacterized protein</fullName>
    </submittedName>
</protein>
<dbReference type="EMBL" id="CM055108">
    <property type="protein sequence ID" value="KAJ7525578.1"/>
    <property type="molecule type" value="Genomic_DNA"/>
</dbReference>
<reference evidence="2" key="1">
    <citation type="journal article" date="2024" name="Proc. Natl. Acad. Sci. U.S.A.">
        <title>Extraordinary preservation of gene collinearity over three hundred million years revealed in homosporous lycophytes.</title>
        <authorList>
            <person name="Li C."/>
            <person name="Wickell D."/>
            <person name="Kuo L.Y."/>
            <person name="Chen X."/>
            <person name="Nie B."/>
            <person name="Liao X."/>
            <person name="Peng D."/>
            <person name="Ji J."/>
            <person name="Jenkins J."/>
            <person name="Williams M."/>
            <person name="Shu S."/>
            <person name="Plott C."/>
            <person name="Barry K."/>
            <person name="Rajasekar S."/>
            <person name="Grimwood J."/>
            <person name="Han X."/>
            <person name="Sun S."/>
            <person name="Hou Z."/>
            <person name="He W."/>
            <person name="Dai G."/>
            <person name="Sun C."/>
            <person name="Schmutz J."/>
            <person name="Leebens-Mack J.H."/>
            <person name="Li F.W."/>
            <person name="Wang L."/>
        </authorList>
    </citation>
    <scope>NUCLEOTIDE SEQUENCE [LARGE SCALE GENOMIC DNA]</scope>
    <source>
        <strain evidence="2">cv. PW_Plant_1</strain>
    </source>
</reference>
<evidence type="ECO:0000313" key="1">
    <source>
        <dbReference type="EMBL" id="KAJ7525578.1"/>
    </source>
</evidence>
<accession>A0ACC2B758</accession>
<name>A0ACC2B758_DIPCM</name>